<dbReference type="RefSeq" id="WP_136988336.1">
    <property type="nucleotide sequence ID" value="NZ_SZPQ01000002.1"/>
</dbReference>
<proteinExistence type="predicted"/>
<keyword evidence="3" id="KW-1185">Reference proteome</keyword>
<accession>A0ABY2SSS6</accession>
<dbReference type="InterPro" id="IPR014914">
    <property type="entry name" value="RES_dom"/>
</dbReference>
<evidence type="ECO:0000259" key="1">
    <source>
        <dbReference type="SMART" id="SM00953"/>
    </source>
</evidence>
<organism evidence="2 3">
    <name type="scientific">Martelella alba</name>
    <dbReference type="NCBI Taxonomy" id="2590451"/>
    <lineage>
        <taxon>Bacteria</taxon>
        <taxon>Pseudomonadati</taxon>
        <taxon>Pseudomonadota</taxon>
        <taxon>Alphaproteobacteria</taxon>
        <taxon>Hyphomicrobiales</taxon>
        <taxon>Aurantimonadaceae</taxon>
        <taxon>Martelella</taxon>
    </lineage>
</organism>
<sequence length="240" mass="26751">MVTASFCELPELPELAIRQQRGYRLINSKYPPIALFDDVADEHDFKALYDLQALTNPRLNNDAGNLNYLSRDDIPFGIAGCAYAVGPFTHINPLGSRFSNGSFGVLYLAQDMPTALAEVGYHQGRYWRRVAGLKYDRLVMRGLAFTFDAAPVRDALGLPPEHPVYDPDDYSVARRLGGVLKQNGCAAIRYRSVRYAGAVCWGLFSPRGVTRVVQSSHYEFIWQDGRISEVNRVVSAGGRE</sequence>
<reference evidence="2 3" key="1">
    <citation type="submission" date="2019-04" db="EMBL/GenBank/DDBJ databases">
        <authorList>
            <person name="Li M."/>
            <person name="Gao C."/>
        </authorList>
    </citation>
    <scope>NUCLEOTIDE SEQUENCE [LARGE SCALE GENOMIC DNA]</scope>
    <source>
        <strain evidence="2 3">BGMRC 2031</strain>
    </source>
</reference>
<comment type="caution">
    <text evidence="2">The sequence shown here is derived from an EMBL/GenBank/DDBJ whole genome shotgun (WGS) entry which is preliminary data.</text>
</comment>
<feature type="domain" description="RES" evidence="1">
    <location>
        <begin position="87"/>
        <end position="215"/>
    </location>
</feature>
<evidence type="ECO:0000313" key="2">
    <source>
        <dbReference type="EMBL" id="TKI08063.1"/>
    </source>
</evidence>
<protein>
    <submittedName>
        <fullName evidence="2">RES domain-containing protein</fullName>
    </submittedName>
</protein>
<dbReference type="Pfam" id="PF08808">
    <property type="entry name" value="RES"/>
    <property type="match status" value="1"/>
</dbReference>
<evidence type="ECO:0000313" key="3">
    <source>
        <dbReference type="Proteomes" id="UP000305202"/>
    </source>
</evidence>
<gene>
    <name evidence="2" type="ORF">FCN80_02605</name>
</gene>
<dbReference type="SMART" id="SM00953">
    <property type="entry name" value="RES"/>
    <property type="match status" value="1"/>
</dbReference>
<dbReference type="EMBL" id="SZPQ01000002">
    <property type="protein sequence ID" value="TKI08063.1"/>
    <property type="molecule type" value="Genomic_DNA"/>
</dbReference>
<dbReference type="Proteomes" id="UP000305202">
    <property type="component" value="Unassembled WGS sequence"/>
</dbReference>
<name>A0ABY2SSS6_9HYPH</name>